<evidence type="ECO:0000256" key="2">
    <source>
        <dbReference type="SAM" id="Phobius"/>
    </source>
</evidence>
<sequence length="479" mass="54617">MFGNNGIAISVSDDEPDELGRMRVRVRRKRKKHSGPRVRAEWTRRARRVLAKYWLFLVLVPAAGLLLFEASRIGRGLSSGDSEAESARMGSDSRVSKKPGVEKRPEANLDRLDPTTHVVRGVRERCLKLLPPEEIQLLDIPSTKESSSPIKNVVYKSENDASYDDGKVIFPQQQSEVTRFNLFTGNQTFEQREKSFKVNEIVKVHCGFYSENGGFKISDEDKHYMESCQAVVATCAFGGGDNLYQPIGMEESSLSKVCYVAFWDTITLATQESEGHKVGEDRFIGKWRIVVVNDLPFTDQRLNGKIPKMLGHRLFPRAKYSIWVDSKSQFRRDPMGVLEALLWRSNSVLAISEHGARSSVYDEAKAVVRKNKATPEEVEVQLTQYRQDGLPEDKRFNGKKALSEASVIVREHTPVTNLFMCLWFNEVVRFTSRDQLSFPYVLWRLKVLKNINMFPVCTRKDLVNSIGHIRKAKPLIKTR</sequence>
<dbReference type="Proteomes" id="UP000197138">
    <property type="component" value="Unassembled WGS sequence"/>
</dbReference>
<accession>A0A218WPU3</accession>
<evidence type="ECO:0000313" key="5">
    <source>
        <dbReference type="Proteomes" id="UP000197138"/>
    </source>
</evidence>
<feature type="compositionally biased region" description="Basic and acidic residues" evidence="1">
    <location>
        <begin position="99"/>
        <end position="114"/>
    </location>
</feature>
<organism evidence="4 5">
    <name type="scientific">Punica granatum</name>
    <name type="common">Pomegranate</name>
    <dbReference type="NCBI Taxonomy" id="22663"/>
    <lineage>
        <taxon>Eukaryota</taxon>
        <taxon>Viridiplantae</taxon>
        <taxon>Streptophyta</taxon>
        <taxon>Embryophyta</taxon>
        <taxon>Tracheophyta</taxon>
        <taxon>Spermatophyta</taxon>
        <taxon>Magnoliopsida</taxon>
        <taxon>eudicotyledons</taxon>
        <taxon>Gunneridae</taxon>
        <taxon>Pentapetalae</taxon>
        <taxon>rosids</taxon>
        <taxon>malvids</taxon>
        <taxon>Myrtales</taxon>
        <taxon>Lythraceae</taxon>
        <taxon>Punica</taxon>
    </lineage>
</organism>
<evidence type="ECO:0000313" key="6">
    <source>
        <dbReference type="Proteomes" id="UP000515151"/>
    </source>
</evidence>
<dbReference type="OrthoDB" id="1905162at2759"/>
<dbReference type="Pfam" id="PF04765">
    <property type="entry name" value="TOD1_MUCI70"/>
    <property type="match status" value="1"/>
</dbReference>
<evidence type="ECO:0000313" key="4">
    <source>
        <dbReference type="EMBL" id="OWM74488.1"/>
    </source>
</evidence>
<dbReference type="RefSeq" id="XP_031404914.1">
    <property type="nucleotide sequence ID" value="XM_031549054.1"/>
</dbReference>
<evidence type="ECO:0000256" key="1">
    <source>
        <dbReference type="SAM" id="MobiDB-lite"/>
    </source>
</evidence>
<dbReference type="AlphaFoldDB" id="A0A218WPU3"/>
<reference evidence="6" key="3">
    <citation type="journal article" date="2020" name="Plant Biotechnol. J.">
        <title>The pomegranate (Punica granatum L.) draft genome dissects genetic divergence between soft- and hard-seeded cultivars.</title>
        <authorList>
            <person name="Luo X."/>
            <person name="Li H."/>
            <person name="Wu Z."/>
            <person name="Yao W."/>
            <person name="Zhao P."/>
            <person name="Cao D."/>
            <person name="Yu H."/>
            <person name="Li K."/>
            <person name="Poudel K."/>
            <person name="Zhao D."/>
            <person name="Zhang F."/>
            <person name="Xia X."/>
            <person name="Chen L."/>
            <person name="Wang Q."/>
            <person name="Jing D."/>
            <person name="Cao S."/>
        </authorList>
    </citation>
    <scope>NUCLEOTIDE SEQUENCE [LARGE SCALE GENOMIC DNA]</scope>
</reference>
<reference evidence="4" key="2">
    <citation type="submission" date="2017-06" db="EMBL/GenBank/DDBJ databases">
        <title>The pomegranate genome and the genomics of punicalagin biosynthesis.</title>
        <authorList>
            <person name="Xu C."/>
        </authorList>
    </citation>
    <scope>NUCLEOTIDE SEQUENCE [LARGE SCALE GENOMIC DNA]</scope>
    <source>
        <tissue evidence="4">Fresh leaf</tissue>
    </source>
</reference>
<evidence type="ECO:0000259" key="3">
    <source>
        <dbReference type="Pfam" id="PF04765"/>
    </source>
</evidence>
<gene>
    <name evidence="7" type="primary">LOC116213912</name>
    <name evidence="4" type="ORF">CDL15_Pgr003991</name>
</gene>
<dbReference type="PANTHER" id="PTHR12956:SF17">
    <property type="entry name" value="OS01G0749100 PROTEIN"/>
    <property type="match status" value="1"/>
</dbReference>
<dbReference type="EMBL" id="MTKT01003769">
    <property type="protein sequence ID" value="OWM74488.1"/>
    <property type="molecule type" value="Genomic_DNA"/>
</dbReference>
<proteinExistence type="predicted"/>
<feature type="transmembrane region" description="Helical" evidence="2">
    <location>
        <begin position="49"/>
        <end position="68"/>
    </location>
</feature>
<feature type="region of interest" description="Disordered" evidence="1">
    <location>
        <begin position="77"/>
        <end position="115"/>
    </location>
</feature>
<protein>
    <submittedName>
        <fullName evidence="7">Uncharacterized protein LOC116213912</fullName>
    </submittedName>
</protein>
<reference evidence="7" key="4">
    <citation type="submission" date="2025-04" db="UniProtKB">
        <authorList>
            <consortium name="RefSeq"/>
        </authorList>
    </citation>
    <scope>IDENTIFICATION</scope>
    <source>
        <tissue evidence="7">Leaf</tissue>
    </source>
</reference>
<name>A0A218WPU3_PUNGR</name>
<dbReference type="PANTHER" id="PTHR12956">
    <property type="entry name" value="ALKALINE CERAMIDASE-RELATED"/>
    <property type="match status" value="1"/>
</dbReference>
<dbReference type="Proteomes" id="UP000515151">
    <property type="component" value="Chromosome 7"/>
</dbReference>
<keyword evidence="2" id="KW-1133">Transmembrane helix</keyword>
<feature type="domain" description="TOD1/MUCI70 glycosyltransferase-like" evidence="3">
    <location>
        <begin position="174"/>
        <end position="468"/>
    </location>
</feature>
<dbReference type="InterPro" id="IPR006852">
    <property type="entry name" value="TOD1_MUCI70"/>
</dbReference>
<evidence type="ECO:0000313" key="7">
    <source>
        <dbReference type="RefSeq" id="XP_031404914.1"/>
    </source>
</evidence>
<keyword evidence="2" id="KW-0812">Transmembrane</keyword>
<dbReference type="InterPro" id="IPR048354">
    <property type="entry name" value="TOD1_MUCI70_glycTrfase_dom"/>
</dbReference>
<dbReference type="GeneID" id="116213912"/>
<keyword evidence="2" id="KW-0472">Membrane</keyword>
<reference evidence="5" key="1">
    <citation type="journal article" date="2017" name="Plant J.">
        <title>The pomegranate (Punica granatum L.) genome and the genomics of punicalagin biosynthesis.</title>
        <authorList>
            <person name="Qin G."/>
            <person name="Xu C."/>
            <person name="Ming R."/>
            <person name="Tang H."/>
            <person name="Guyot R."/>
            <person name="Kramer E.M."/>
            <person name="Hu Y."/>
            <person name="Yi X."/>
            <person name="Qi Y."/>
            <person name="Xu X."/>
            <person name="Gao Z."/>
            <person name="Pan H."/>
            <person name="Jian J."/>
            <person name="Tian Y."/>
            <person name="Yue Z."/>
            <person name="Xu Y."/>
        </authorList>
    </citation>
    <scope>NUCLEOTIDE SEQUENCE [LARGE SCALE GENOMIC DNA]</scope>
    <source>
        <strain evidence="5">cv. Dabenzi</strain>
    </source>
</reference>
<keyword evidence="6" id="KW-1185">Reference proteome</keyword>